<dbReference type="InterPro" id="IPR005180">
    <property type="entry name" value="DUF302"/>
</dbReference>
<dbReference type="EMBL" id="FTNM01000003">
    <property type="protein sequence ID" value="SIR16235.1"/>
    <property type="molecule type" value="Genomic_DNA"/>
</dbReference>
<reference evidence="3" key="1">
    <citation type="submission" date="2017-01" db="EMBL/GenBank/DDBJ databases">
        <authorList>
            <person name="Varghese N."/>
            <person name="Submissions S."/>
        </authorList>
    </citation>
    <scope>NUCLEOTIDE SEQUENCE [LARGE SCALE GENOMIC DNA]</scope>
    <source>
        <strain evidence="3">DM9</strain>
    </source>
</reference>
<evidence type="ECO:0000313" key="3">
    <source>
        <dbReference type="Proteomes" id="UP000185924"/>
    </source>
</evidence>
<dbReference type="Gene3D" id="3.30.310.70">
    <property type="entry name" value="TT1751-like domain"/>
    <property type="match status" value="1"/>
</dbReference>
<sequence length="169" mass="18933">MWRIFWMPASVLDSNKMKHLTLAFFLMICIACAGIAQPSQTGQLTTKPSAYGMEETLKRLRTAIEGMGINLVVEVDHAKAASDKGLDLRPTHVLIFGNPLVGTNLMQADQRAGLDLPLRLLVWEDEEGQVYLSYRHPNDLQQDYKLSDQQAVLDKMGKVFEKLSEAVSK</sequence>
<dbReference type="Pfam" id="PF03625">
    <property type="entry name" value="DUF302"/>
    <property type="match status" value="1"/>
</dbReference>
<dbReference type="CDD" id="cd14797">
    <property type="entry name" value="DUF302"/>
    <property type="match status" value="1"/>
</dbReference>
<name>A0A1N6YNR1_9BACT</name>
<dbReference type="PANTHER" id="PTHR38342:SF2">
    <property type="entry name" value="INNER MEMBRANE OR EXPORTED"/>
    <property type="match status" value="1"/>
</dbReference>
<dbReference type="SUPFAM" id="SSF103247">
    <property type="entry name" value="TT1751-like"/>
    <property type="match status" value="1"/>
</dbReference>
<keyword evidence="3" id="KW-1185">Reference proteome</keyword>
<dbReference type="InterPro" id="IPR035923">
    <property type="entry name" value="TT1751-like_sf"/>
</dbReference>
<protein>
    <submittedName>
        <fullName evidence="2">Uncharacterized conserved protein, DUF302 family</fullName>
    </submittedName>
</protein>
<organism evidence="2 3">
    <name type="scientific">Pontibacter lucknowensis</name>
    <dbReference type="NCBI Taxonomy" id="1077936"/>
    <lineage>
        <taxon>Bacteria</taxon>
        <taxon>Pseudomonadati</taxon>
        <taxon>Bacteroidota</taxon>
        <taxon>Cytophagia</taxon>
        <taxon>Cytophagales</taxon>
        <taxon>Hymenobacteraceae</taxon>
        <taxon>Pontibacter</taxon>
    </lineage>
</organism>
<dbReference type="Proteomes" id="UP000185924">
    <property type="component" value="Unassembled WGS sequence"/>
</dbReference>
<evidence type="ECO:0000259" key="1">
    <source>
        <dbReference type="Pfam" id="PF03625"/>
    </source>
</evidence>
<evidence type="ECO:0000313" key="2">
    <source>
        <dbReference type="EMBL" id="SIR16235.1"/>
    </source>
</evidence>
<feature type="domain" description="DUF302" evidence="1">
    <location>
        <begin position="75"/>
        <end position="137"/>
    </location>
</feature>
<dbReference type="AlphaFoldDB" id="A0A1N6YNR1"/>
<accession>A0A1N6YNR1</accession>
<gene>
    <name evidence="2" type="ORF">SAMN05421545_2620</name>
</gene>
<dbReference type="PANTHER" id="PTHR38342">
    <property type="entry name" value="SLR5037 PROTEIN"/>
    <property type="match status" value="1"/>
</dbReference>
<proteinExistence type="predicted"/>
<dbReference type="STRING" id="1077936.SAMN05421545_2620"/>